<dbReference type="Gramene" id="PSS36625">
    <property type="protein sequence ID" value="PSS36625"/>
    <property type="gene ID" value="CEY00_Acc01143"/>
</dbReference>
<protein>
    <submittedName>
        <fullName evidence="1">Vacuolar-sorting receptor 4 like</fullName>
    </submittedName>
</protein>
<keyword evidence="1" id="KW-0675">Receptor</keyword>
<accession>A0A2R6S2Z0</accession>
<evidence type="ECO:0000313" key="1">
    <source>
        <dbReference type="EMBL" id="PSS36625.1"/>
    </source>
</evidence>
<sequence>MTTNRRSSSKNRRRQIDSTRSAIANFRIPEYGGSMAGTVVYPKDNQKGCQSFEGTPYKSKPGALLNFVLVDRGVTLFVFSSNSLVFDVFYGFCIGV</sequence>
<evidence type="ECO:0000313" key="2">
    <source>
        <dbReference type="Proteomes" id="UP000241394"/>
    </source>
</evidence>
<dbReference type="Gene3D" id="3.50.30.30">
    <property type="match status" value="1"/>
</dbReference>
<dbReference type="InParanoid" id="A0A2R6S2Z0"/>
<proteinExistence type="predicted"/>
<dbReference type="OrthoDB" id="10045365at2759"/>
<keyword evidence="2" id="KW-1185">Reference proteome</keyword>
<reference evidence="2" key="2">
    <citation type="journal article" date="2018" name="BMC Genomics">
        <title>A manually annotated Actinidia chinensis var. chinensis (kiwifruit) genome highlights the challenges associated with draft genomes and gene prediction in plants.</title>
        <authorList>
            <person name="Pilkington S.M."/>
            <person name="Crowhurst R."/>
            <person name="Hilario E."/>
            <person name="Nardozza S."/>
            <person name="Fraser L."/>
            <person name="Peng Y."/>
            <person name="Gunaseelan K."/>
            <person name="Simpson R."/>
            <person name="Tahir J."/>
            <person name="Deroles S.C."/>
            <person name="Templeton K."/>
            <person name="Luo Z."/>
            <person name="Davy M."/>
            <person name="Cheng C."/>
            <person name="McNeilage M."/>
            <person name="Scaglione D."/>
            <person name="Liu Y."/>
            <person name="Zhang Q."/>
            <person name="Datson P."/>
            <person name="De Silva N."/>
            <person name="Gardiner S.E."/>
            <person name="Bassett H."/>
            <person name="Chagne D."/>
            <person name="McCallum J."/>
            <person name="Dzierzon H."/>
            <person name="Deng C."/>
            <person name="Wang Y.Y."/>
            <person name="Barron L."/>
            <person name="Manako K."/>
            <person name="Bowen J."/>
            <person name="Foster T.M."/>
            <person name="Erridge Z.A."/>
            <person name="Tiffin H."/>
            <person name="Waite C.N."/>
            <person name="Davies K.M."/>
            <person name="Grierson E.P."/>
            <person name="Laing W.A."/>
            <person name="Kirk R."/>
            <person name="Chen X."/>
            <person name="Wood M."/>
            <person name="Montefiori M."/>
            <person name="Brummell D.A."/>
            <person name="Schwinn K.E."/>
            <person name="Catanach A."/>
            <person name="Fullerton C."/>
            <person name="Li D."/>
            <person name="Meiyalaghan S."/>
            <person name="Nieuwenhuizen N."/>
            <person name="Read N."/>
            <person name="Prakash R."/>
            <person name="Hunter D."/>
            <person name="Zhang H."/>
            <person name="McKenzie M."/>
            <person name="Knabel M."/>
            <person name="Harris A."/>
            <person name="Allan A.C."/>
            <person name="Gleave A."/>
            <person name="Chen A."/>
            <person name="Janssen B.J."/>
            <person name="Plunkett B."/>
            <person name="Ampomah-Dwamena C."/>
            <person name="Voogd C."/>
            <person name="Leif D."/>
            <person name="Lafferty D."/>
            <person name="Souleyre E.J.F."/>
            <person name="Varkonyi-Gasic E."/>
            <person name="Gambi F."/>
            <person name="Hanley J."/>
            <person name="Yao J.L."/>
            <person name="Cheung J."/>
            <person name="David K.M."/>
            <person name="Warren B."/>
            <person name="Marsh K."/>
            <person name="Snowden K.C."/>
            <person name="Lin-Wang K."/>
            <person name="Brian L."/>
            <person name="Martinez-Sanchez M."/>
            <person name="Wang M."/>
            <person name="Ileperuma N."/>
            <person name="Macnee N."/>
            <person name="Campin R."/>
            <person name="McAtee P."/>
            <person name="Drummond R.S.M."/>
            <person name="Espley R.V."/>
            <person name="Ireland H.S."/>
            <person name="Wu R."/>
            <person name="Atkinson R.G."/>
            <person name="Karunairetnam S."/>
            <person name="Bulley S."/>
            <person name="Chunkath S."/>
            <person name="Hanley Z."/>
            <person name="Storey R."/>
            <person name="Thrimawithana A.H."/>
            <person name="Thomson S."/>
            <person name="David C."/>
            <person name="Testolin R."/>
            <person name="Huang H."/>
            <person name="Hellens R.P."/>
            <person name="Schaffer R.J."/>
        </authorList>
    </citation>
    <scope>NUCLEOTIDE SEQUENCE [LARGE SCALE GENOMIC DNA]</scope>
    <source>
        <strain evidence="2">cv. Red5</strain>
    </source>
</reference>
<dbReference type="AlphaFoldDB" id="A0A2R6S2Z0"/>
<name>A0A2R6S2Z0_ACTCC</name>
<organism evidence="1 2">
    <name type="scientific">Actinidia chinensis var. chinensis</name>
    <name type="common">Chinese soft-hair kiwi</name>
    <dbReference type="NCBI Taxonomy" id="1590841"/>
    <lineage>
        <taxon>Eukaryota</taxon>
        <taxon>Viridiplantae</taxon>
        <taxon>Streptophyta</taxon>
        <taxon>Embryophyta</taxon>
        <taxon>Tracheophyta</taxon>
        <taxon>Spermatophyta</taxon>
        <taxon>Magnoliopsida</taxon>
        <taxon>eudicotyledons</taxon>
        <taxon>Gunneridae</taxon>
        <taxon>Pentapetalae</taxon>
        <taxon>asterids</taxon>
        <taxon>Ericales</taxon>
        <taxon>Actinidiaceae</taxon>
        <taxon>Actinidia</taxon>
    </lineage>
</organism>
<dbReference type="Proteomes" id="UP000241394">
    <property type="component" value="Chromosome LG1"/>
</dbReference>
<gene>
    <name evidence="1" type="ORF">CEY00_Acc01143</name>
</gene>
<reference evidence="1 2" key="1">
    <citation type="submission" date="2017-07" db="EMBL/GenBank/DDBJ databases">
        <title>An improved, manually edited Actinidia chinensis var. chinensis (kiwifruit) genome highlights the challenges associated with draft genomes and gene prediction in plants.</title>
        <authorList>
            <person name="Pilkington S."/>
            <person name="Crowhurst R."/>
            <person name="Hilario E."/>
            <person name="Nardozza S."/>
            <person name="Fraser L."/>
            <person name="Peng Y."/>
            <person name="Gunaseelan K."/>
            <person name="Simpson R."/>
            <person name="Tahir J."/>
            <person name="Deroles S."/>
            <person name="Templeton K."/>
            <person name="Luo Z."/>
            <person name="Davy M."/>
            <person name="Cheng C."/>
            <person name="Mcneilage M."/>
            <person name="Scaglione D."/>
            <person name="Liu Y."/>
            <person name="Zhang Q."/>
            <person name="Datson P."/>
            <person name="De Silva N."/>
            <person name="Gardiner S."/>
            <person name="Bassett H."/>
            <person name="Chagne D."/>
            <person name="Mccallum J."/>
            <person name="Dzierzon H."/>
            <person name="Deng C."/>
            <person name="Wang Y.-Y."/>
            <person name="Barron N."/>
            <person name="Manako K."/>
            <person name="Bowen J."/>
            <person name="Foster T."/>
            <person name="Erridge Z."/>
            <person name="Tiffin H."/>
            <person name="Waite C."/>
            <person name="Davies K."/>
            <person name="Grierson E."/>
            <person name="Laing W."/>
            <person name="Kirk R."/>
            <person name="Chen X."/>
            <person name="Wood M."/>
            <person name="Montefiori M."/>
            <person name="Brummell D."/>
            <person name="Schwinn K."/>
            <person name="Catanach A."/>
            <person name="Fullerton C."/>
            <person name="Li D."/>
            <person name="Meiyalaghan S."/>
            <person name="Nieuwenhuizen N."/>
            <person name="Read N."/>
            <person name="Prakash R."/>
            <person name="Hunter D."/>
            <person name="Zhang H."/>
            <person name="Mckenzie M."/>
            <person name="Knabel M."/>
            <person name="Harris A."/>
            <person name="Allan A."/>
            <person name="Chen A."/>
            <person name="Janssen B."/>
            <person name="Plunkett B."/>
            <person name="Dwamena C."/>
            <person name="Voogd C."/>
            <person name="Leif D."/>
            <person name="Lafferty D."/>
            <person name="Souleyre E."/>
            <person name="Varkonyi-Gasic E."/>
            <person name="Gambi F."/>
            <person name="Hanley J."/>
            <person name="Yao J.-L."/>
            <person name="Cheung J."/>
            <person name="David K."/>
            <person name="Warren B."/>
            <person name="Marsh K."/>
            <person name="Snowden K."/>
            <person name="Lin-Wang K."/>
            <person name="Brian L."/>
            <person name="Martinez-Sanchez M."/>
            <person name="Wang M."/>
            <person name="Ileperuma N."/>
            <person name="Macnee N."/>
            <person name="Campin R."/>
            <person name="Mcatee P."/>
            <person name="Drummond R."/>
            <person name="Espley R."/>
            <person name="Ireland H."/>
            <person name="Wu R."/>
            <person name="Atkinson R."/>
            <person name="Karunairetnam S."/>
            <person name="Bulley S."/>
            <person name="Chunkath S."/>
            <person name="Hanley Z."/>
            <person name="Storey R."/>
            <person name="Thrimawithana A."/>
            <person name="Thomson S."/>
            <person name="David C."/>
            <person name="Testolin R."/>
        </authorList>
    </citation>
    <scope>NUCLEOTIDE SEQUENCE [LARGE SCALE GENOMIC DNA]</scope>
    <source>
        <strain evidence="2">cv. Red5</strain>
        <tissue evidence="1">Young leaf</tissue>
    </source>
</reference>
<dbReference type="STRING" id="1590841.A0A2R6S2Z0"/>
<dbReference type="EMBL" id="NKQK01000001">
    <property type="protein sequence ID" value="PSS36625.1"/>
    <property type="molecule type" value="Genomic_DNA"/>
</dbReference>
<comment type="caution">
    <text evidence="1">The sequence shown here is derived from an EMBL/GenBank/DDBJ whole genome shotgun (WGS) entry which is preliminary data.</text>
</comment>